<dbReference type="CDD" id="cd09898">
    <property type="entry name" value="H3TH_53EXO"/>
    <property type="match status" value="1"/>
</dbReference>
<dbReference type="PANTHER" id="PTHR10133:SF27">
    <property type="entry name" value="DNA POLYMERASE NU"/>
    <property type="match status" value="1"/>
</dbReference>
<dbReference type="GO" id="GO:0003677">
    <property type="term" value="F:DNA binding"/>
    <property type="evidence" value="ECO:0007669"/>
    <property type="project" value="UniProtKB-KW"/>
</dbReference>
<keyword evidence="3 13" id="KW-0808">Transferase</keyword>
<dbReference type="PRINTS" id="PR00868">
    <property type="entry name" value="DNAPOLI"/>
</dbReference>
<accession>D1B5M0</accession>
<feature type="domain" description="DNA-directed DNA polymerase family A palm" evidence="12">
    <location>
        <begin position="598"/>
        <end position="801"/>
    </location>
</feature>
<feature type="domain" description="5'-3' exonuclease" evidence="11">
    <location>
        <begin position="3"/>
        <end position="253"/>
    </location>
</feature>
<dbReference type="eggNOG" id="COG0258">
    <property type="taxonomic scope" value="Bacteria"/>
</dbReference>
<dbReference type="KEGG" id="tai:Taci_1079"/>
<dbReference type="InterPro" id="IPR020046">
    <property type="entry name" value="5-3_exonucl_a-hlix_arch_N"/>
</dbReference>
<evidence type="ECO:0000256" key="4">
    <source>
        <dbReference type="ARBA" id="ARBA00022695"/>
    </source>
</evidence>
<dbReference type="InterPro" id="IPR029060">
    <property type="entry name" value="PIN-like_dom_sf"/>
</dbReference>
<dbReference type="PANTHER" id="PTHR10133">
    <property type="entry name" value="DNA POLYMERASE I"/>
    <property type="match status" value="1"/>
</dbReference>
<organism evidence="13 14">
    <name type="scientific">Thermanaerovibrio acidaminovorans (strain ATCC 49978 / DSM 6589 / Su883)</name>
    <name type="common">Selenomonas acidaminovorans</name>
    <dbReference type="NCBI Taxonomy" id="525903"/>
    <lineage>
        <taxon>Bacteria</taxon>
        <taxon>Thermotogati</taxon>
        <taxon>Synergistota</taxon>
        <taxon>Synergistia</taxon>
        <taxon>Synergistales</taxon>
        <taxon>Synergistaceae</taxon>
        <taxon>Thermanaerovibrio</taxon>
    </lineage>
</organism>
<keyword evidence="14" id="KW-1185">Reference proteome</keyword>
<gene>
    <name evidence="13" type="ordered locus">Taci_1079</name>
</gene>
<dbReference type="GO" id="GO:0008409">
    <property type="term" value="F:5'-3' exonuclease activity"/>
    <property type="evidence" value="ECO:0007669"/>
    <property type="project" value="InterPro"/>
</dbReference>
<keyword evidence="7" id="KW-0239">DNA-directed DNA polymerase</keyword>
<dbReference type="GO" id="GO:0003887">
    <property type="term" value="F:DNA-directed DNA polymerase activity"/>
    <property type="evidence" value="ECO:0007669"/>
    <property type="project" value="UniProtKB-KW"/>
</dbReference>
<dbReference type="SMART" id="SM00482">
    <property type="entry name" value="POLAc"/>
    <property type="match status" value="1"/>
</dbReference>
<proteinExistence type="inferred from homology"/>
<evidence type="ECO:0000256" key="1">
    <source>
        <dbReference type="ARBA" id="ARBA00007705"/>
    </source>
</evidence>
<keyword evidence="9" id="KW-0234">DNA repair</keyword>
<dbReference type="InterPro" id="IPR036279">
    <property type="entry name" value="5-3_exonuclease_C_sf"/>
</dbReference>
<dbReference type="InterPro" id="IPR043502">
    <property type="entry name" value="DNA/RNA_pol_sf"/>
</dbReference>
<evidence type="ECO:0000256" key="10">
    <source>
        <dbReference type="ARBA" id="ARBA00049244"/>
    </source>
</evidence>
<dbReference type="Gene3D" id="3.40.50.1010">
    <property type="entry name" value="5'-nuclease"/>
    <property type="match status" value="1"/>
</dbReference>
<evidence type="ECO:0000313" key="14">
    <source>
        <dbReference type="Proteomes" id="UP000002030"/>
    </source>
</evidence>
<dbReference type="PROSITE" id="PS00447">
    <property type="entry name" value="DNA_POLYMERASE_A"/>
    <property type="match status" value="1"/>
</dbReference>
<dbReference type="EMBL" id="CP001818">
    <property type="protein sequence ID" value="ACZ19311.1"/>
    <property type="molecule type" value="Genomic_DNA"/>
</dbReference>
<keyword evidence="4 13" id="KW-0548">Nucleotidyltransferase</keyword>
<keyword evidence="8" id="KW-0238">DNA-binding</keyword>
<dbReference type="OrthoDB" id="9806424at2"/>
<dbReference type="InterPro" id="IPR019760">
    <property type="entry name" value="DNA-dir_DNA_pol_A_CS"/>
</dbReference>
<evidence type="ECO:0000313" key="13">
    <source>
        <dbReference type="EMBL" id="ACZ19311.1"/>
    </source>
</evidence>
<dbReference type="InterPro" id="IPR001098">
    <property type="entry name" value="DNA-dir_DNA_pol_A_palm_dom"/>
</dbReference>
<dbReference type="GO" id="GO:0006261">
    <property type="term" value="P:DNA-templated DNA replication"/>
    <property type="evidence" value="ECO:0007669"/>
    <property type="project" value="InterPro"/>
</dbReference>
<name>D1B5M0_THEAS</name>
<dbReference type="Gene3D" id="1.20.1060.10">
    <property type="entry name" value="Taq DNA Polymerase, Chain T, domain 4"/>
    <property type="match status" value="1"/>
</dbReference>
<dbReference type="eggNOG" id="COG0749">
    <property type="taxonomic scope" value="Bacteria"/>
</dbReference>
<evidence type="ECO:0000256" key="7">
    <source>
        <dbReference type="ARBA" id="ARBA00022932"/>
    </source>
</evidence>
<dbReference type="SUPFAM" id="SSF88723">
    <property type="entry name" value="PIN domain-like"/>
    <property type="match status" value="1"/>
</dbReference>
<evidence type="ECO:0000259" key="11">
    <source>
        <dbReference type="SMART" id="SM00475"/>
    </source>
</evidence>
<dbReference type="Pfam" id="PF00476">
    <property type="entry name" value="DNA_pol_A"/>
    <property type="match status" value="1"/>
</dbReference>
<evidence type="ECO:0000256" key="6">
    <source>
        <dbReference type="ARBA" id="ARBA00022763"/>
    </source>
</evidence>
<dbReference type="InterPro" id="IPR008918">
    <property type="entry name" value="HhH2"/>
</dbReference>
<dbReference type="Gene3D" id="1.10.150.20">
    <property type="entry name" value="5' to 3' exonuclease, C-terminal subdomain"/>
    <property type="match status" value="2"/>
</dbReference>
<protein>
    <recommendedName>
        <fullName evidence="2">DNA-directed DNA polymerase</fullName>
        <ecNumber evidence="2">2.7.7.7</ecNumber>
    </recommendedName>
</protein>
<dbReference type="SMART" id="SM00475">
    <property type="entry name" value="53EXOc"/>
    <property type="match status" value="1"/>
</dbReference>
<dbReference type="InterPro" id="IPR002298">
    <property type="entry name" value="DNA_polymerase_A"/>
</dbReference>
<dbReference type="FunFam" id="1.10.150.20:FF:000002">
    <property type="entry name" value="DNA polymerase I"/>
    <property type="match status" value="1"/>
</dbReference>
<dbReference type="FunFam" id="1.10.150.20:FF:000003">
    <property type="entry name" value="DNA polymerase I"/>
    <property type="match status" value="1"/>
</dbReference>
<dbReference type="CDD" id="cd08637">
    <property type="entry name" value="DNA_pol_A_pol_I_C"/>
    <property type="match status" value="1"/>
</dbReference>
<dbReference type="Gene3D" id="3.30.70.370">
    <property type="match status" value="1"/>
</dbReference>
<dbReference type="SUPFAM" id="SSF47807">
    <property type="entry name" value="5' to 3' exonuclease, C-terminal subdomain"/>
    <property type="match status" value="1"/>
</dbReference>
<dbReference type="PATRIC" id="fig|525903.6.peg.1078"/>
<dbReference type="Proteomes" id="UP000002030">
    <property type="component" value="Chromosome"/>
</dbReference>
<dbReference type="Pfam" id="PF01367">
    <property type="entry name" value="5_3_exonuc"/>
    <property type="match status" value="1"/>
</dbReference>
<keyword evidence="6" id="KW-0227">DNA damage</keyword>
<evidence type="ECO:0000259" key="12">
    <source>
        <dbReference type="SMART" id="SM00482"/>
    </source>
</evidence>
<dbReference type="InterPro" id="IPR002421">
    <property type="entry name" value="5-3_exonuclease"/>
</dbReference>
<evidence type="ECO:0000256" key="2">
    <source>
        <dbReference type="ARBA" id="ARBA00012417"/>
    </source>
</evidence>
<evidence type="ECO:0000256" key="5">
    <source>
        <dbReference type="ARBA" id="ARBA00022705"/>
    </source>
</evidence>
<dbReference type="STRING" id="525903.Taci_1079"/>
<dbReference type="SMART" id="SM00279">
    <property type="entry name" value="HhH2"/>
    <property type="match status" value="1"/>
</dbReference>
<dbReference type="Pfam" id="PF02739">
    <property type="entry name" value="5_3_exonuc_N"/>
    <property type="match status" value="1"/>
</dbReference>
<dbReference type="SUPFAM" id="SSF56672">
    <property type="entry name" value="DNA/RNA polymerases"/>
    <property type="match status" value="1"/>
</dbReference>
<evidence type="ECO:0000256" key="3">
    <source>
        <dbReference type="ARBA" id="ARBA00022679"/>
    </source>
</evidence>
<comment type="catalytic activity">
    <reaction evidence="10">
        <text>DNA(n) + a 2'-deoxyribonucleoside 5'-triphosphate = DNA(n+1) + diphosphate</text>
        <dbReference type="Rhea" id="RHEA:22508"/>
        <dbReference type="Rhea" id="RHEA-COMP:17339"/>
        <dbReference type="Rhea" id="RHEA-COMP:17340"/>
        <dbReference type="ChEBI" id="CHEBI:33019"/>
        <dbReference type="ChEBI" id="CHEBI:61560"/>
        <dbReference type="ChEBI" id="CHEBI:173112"/>
        <dbReference type="EC" id="2.7.7.7"/>
    </reaction>
</comment>
<evidence type="ECO:0000256" key="8">
    <source>
        <dbReference type="ARBA" id="ARBA00023125"/>
    </source>
</evidence>
<evidence type="ECO:0000256" key="9">
    <source>
        <dbReference type="ARBA" id="ARBA00023204"/>
    </source>
</evidence>
<dbReference type="EnsemblBacteria" id="ACZ19311">
    <property type="protein sequence ID" value="ACZ19311"/>
    <property type="gene ID" value="Taci_1079"/>
</dbReference>
<dbReference type="GO" id="GO:0006302">
    <property type="term" value="P:double-strand break repair"/>
    <property type="evidence" value="ECO:0007669"/>
    <property type="project" value="TreeGrafter"/>
</dbReference>
<sequence>MSDRFLLVDGHGLAFRAFYALPALSAPDGTPVNAVLGFLNMLYKVLEDQRPTGWAIFFDPPGPVIRREVLESYKAGRRPTPQEFKVQLPIIIDLLEALGHPVHVREGQEADDVIAATAVNLSGSGEVVILSADKDLLQVISPSVKVCRPVKGVSEFRVYDQEAFLEEYRFPPALMADYLALTGDSVDNIPGVPGIGDKGARELVSSLGPLESIYEALDRLSPAKRKRLEEGRELAFLSRQLVLPVPTESLDVRDLVPREAQRGRALRILEGLAMRQLIQRLGLDGADRGAGVEVSSTGGAVESSLEDLLASGTLALVGRWEELQRGSSELALWDKAGGLWRGAVDLDRLRRILEAFGDRELLLWDQKGLISALGDLPRGCSVMDLKLCYYGLHPDRTAVMGRDLVSGALSGQWNPWTLWDQIRSDPLWEGVRELVTRVDHPLSAVLVDMEREGIGLDVEGLRGLRERLERALGALEEGIAREAGAQVNLQSPKQVAWLLFERLGLPPVKRTKTGLSTDVGVLEELSRLPEPLGRVPSMILEHREISKLITAFVNPFLEQGSSGVIRSTFDQTGTGTGRLSSRDPNVQNLPQFGHWAVEFRRCLVPVEEGNVFVSADYSQIELRVLAHLSGEERLIRAFEEGADVHARTASWIYGVDPQAVSPEQRRFAKVVNFGLLYGMGAHGLAQRMGVSRSEAAEVMERYFSALPGVREFTRRMVEQAKARGYAATLMGRVRPLSEVSTVEGRGAGAIDRVAINTPIQGSAADIARKAMVELHRALAGGDCRMVLQVHDSIVCSVPEGMASRVAELMREVMEGAASLSVPLVVEVKTGGTLGDL</sequence>
<keyword evidence="5" id="KW-0235">DNA replication</keyword>
<dbReference type="AlphaFoldDB" id="D1B5M0"/>
<dbReference type="HOGENOM" id="CLU_004675_0_0_0"/>
<dbReference type="InterPro" id="IPR020045">
    <property type="entry name" value="DNA_polI_H3TH"/>
</dbReference>
<reference evidence="13 14" key="1">
    <citation type="journal article" date="2009" name="Stand. Genomic Sci.">
        <title>Complete genome sequence of Thermanaerovibrio acidaminovorans type strain (Su883).</title>
        <authorList>
            <person name="Chovatia M."/>
            <person name="Sikorski J."/>
            <person name="Schroder M."/>
            <person name="Lapidus A."/>
            <person name="Nolan M."/>
            <person name="Tice H."/>
            <person name="Glavina Del Rio T."/>
            <person name="Copeland A."/>
            <person name="Cheng J.F."/>
            <person name="Lucas S."/>
            <person name="Chen F."/>
            <person name="Bruce D."/>
            <person name="Goodwin L."/>
            <person name="Pitluck S."/>
            <person name="Ivanova N."/>
            <person name="Mavromatis K."/>
            <person name="Ovchinnikova G."/>
            <person name="Pati A."/>
            <person name="Chen A."/>
            <person name="Palaniappan K."/>
            <person name="Land M."/>
            <person name="Hauser L."/>
            <person name="Chang Y.J."/>
            <person name="Jeffries C.D."/>
            <person name="Chain P."/>
            <person name="Saunders E."/>
            <person name="Detter J.C."/>
            <person name="Brettin T."/>
            <person name="Rohde M."/>
            <person name="Goker M."/>
            <person name="Spring S."/>
            <person name="Bristow J."/>
            <person name="Markowitz V."/>
            <person name="Hugenholtz P."/>
            <person name="Kyrpides N.C."/>
            <person name="Klenk H.P."/>
            <person name="Eisen J.A."/>
        </authorList>
    </citation>
    <scope>NUCLEOTIDE SEQUENCE [LARGE SCALE GENOMIC DNA]</scope>
    <source>
        <strain evidence="14">ATCC 49978 / DSM 6589 / Su883</strain>
    </source>
</reference>
<dbReference type="CDD" id="cd09859">
    <property type="entry name" value="PIN_53EXO"/>
    <property type="match status" value="1"/>
</dbReference>
<comment type="similarity">
    <text evidence="1">Belongs to the DNA polymerase type-A family.</text>
</comment>
<dbReference type="EC" id="2.7.7.7" evidence="2"/>